<reference evidence="1" key="1">
    <citation type="submission" date="2021-07" db="EMBL/GenBank/DDBJ databases">
        <title>Complete genome sequence of Crassaminicella sp. 143-21, isolated from a deep-sea hydrothermal vent.</title>
        <authorList>
            <person name="Li X."/>
        </authorList>
    </citation>
    <scope>NUCLEOTIDE SEQUENCE</scope>
    <source>
        <strain evidence="1">143-21</strain>
    </source>
</reference>
<dbReference type="RefSeq" id="WP_218281963.1">
    <property type="nucleotide sequence ID" value="NZ_CP078093.1"/>
</dbReference>
<evidence type="ECO:0000313" key="1">
    <source>
        <dbReference type="EMBL" id="QXM05263.1"/>
    </source>
</evidence>
<organism evidence="1 2">
    <name type="scientific">Crassaminicella indica</name>
    <dbReference type="NCBI Taxonomy" id="2855394"/>
    <lineage>
        <taxon>Bacteria</taxon>
        <taxon>Bacillati</taxon>
        <taxon>Bacillota</taxon>
        <taxon>Clostridia</taxon>
        <taxon>Eubacteriales</taxon>
        <taxon>Clostridiaceae</taxon>
        <taxon>Crassaminicella</taxon>
    </lineage>
</organism>
<proteinExistence type="predicted"/>
<evidence type="ECO:0000313" key="2">
    <source>
        <dbReference type="Proteomes" id="UP000886818"/>
    </source>
</evidence>
<protein>
    <submittedName>
        <fullName evidence="1">Uncharacterized protein</fullName>
    </submittedName>
</protein>
<name>A0ABX8R8A5_9CLOT</name>
<keyword evidence="2" id="KW-1185">Reference proteome</keyword>
<dbReference type="Proteomes" id="UP000886818">
    <property type="component" value="Chromosome"/>
</dbReference>
<accession>A0ABX8R8A5</accession>
<sequence>MDKNIMDILNKLLEGQKKIDELVEGQKKINERIDKIEAEVKGEIKSIKHDLSKVEIITTSNSYDIAKLKAIK</sequence>
<gene>
    <name evidence="1" type="ORF">KVH43_07610</name>
</gene>
<dbReference type="EMBL" id="CP078093">
    <property type="protein sequence ID" value="QXM05263.1"/>
    <property type="molecule type" value="Genomic_DNA"/>
</dbReference>